<keyword evidence="1" id="KW-0472">Membrane</keyword>
<sequence length="342" mass="38641">MERGIGESRSDQLITGVIVPWRFDSLVGEGWIICVPSNLAGIGVDQLPVEFPEMFTTVADFIGLNKISTSSEWTEILSGLSLAMFFFMLSSIKAELEELDSATSLQDCSITEHLLPSNSTFFIRESRSGVRHTNVLLRRSVFQNFIINFFTYGFPVLLLALSFWSFNFASICAFGLLAYVGYILYAFPSLFHLHRLNGLLLVFILLWAACTYIFNVAFSFLNKKLSKDMEFWETIGFWHYPIPGFFLLAQFCLGILVAMGNLVNNTVFLYMTNEGGQSSTDGNPVEEKEDMKVLIVATLAWGLRKISRAITLTLIFLLALKPGFIHAVYAFHMVYLNYEIFS</sequence>
<dbReference type="OrthoDB" id="303066at2759"/>
<feature type="transmembrane region" description="Helical" evidence="1">
    <location>
        <begin position="141"/>
        <end position="162"/>
    </location>
</feature>
<reference evidence="3" key="1">
    <citation type="submission" date="2017-07" db="EMBL/GenBank/DDBJ databases">
        <title>Taro Niue Genome Assembly and Annotation.</title>
        <authorList>
            <person name="Atibalentja N."/>
            <person name="Keating K."/>
            <person name="Fields C.J."/>
        </authorList>
    </citation>
    <scope>NUCLEOTIDE SEQUENCE</scope>
    <source>
        <strain evidence="3">Niue_2</strain>
        <tissue evidence="3">Leaf</tissue>
    </source>
</reference>
<dbReference type="GO" id="GO:0016020">
    <property type="term" value="C:membrane"/>
    <property type="evidence" value="ECO:0007669"/>
    <property type="project" value="InterPro"/>
</dbReference>
<dbReference type="GO" id="GO:0050982">
    <property type="term" value="P:detection of mechanical stimulus"/>
    <property type="evidence" value="ECO:0007669"/>
    <property type="project" value="TreeGrafter"/>
</dbReference>
<dbReference type="PANTHER" id="PTHR13167:SF25">
    <property type="entry name" value="PIEZO-TYPE MECHANOSENSITIVE ION CHANNEL COMPONENT"/>
    <property type="match status" value="1"/>
</dbReference>
<organism evidence="3 4">
    <name type="scientific">Colocasia esculenta</name>
    <name type="common">Wild taro</name>
    <name type="synonym">Arum esculentum</name>
    <dbReference type="NCBI Taxonomy" id="4460"/>
    <lineage>
        <taxon>Eukaryota</taxon>
        <taxon>Viridiplantae</taxon>
        <taxon>Streptophyta</taxon>
        <taxon>Embryophyta</taxon>
        <taxon>Tracheophyta</taxon>
        <taxon>Spermatophyta</taxon>
        <taxon>Magnoliopsida</taxon>
        <taxon>Liliopsida</taxon>
        <taxon>Araceae</taxon>
        <taxon>Aroideae</taxon>
        <taxon>Colocasieae</taxon>
        <taxon>Colocasia</taxon>
    </lineage>
</organism>
<keyword evidence="1" id="KW-1133">Transmembrane helix</keyword>
<proteinExistence type="predicted"/>
<feature type="transmembrane region" description="Helical" evidence="1">
    <location>
        <begin position="240"/>
        <end position="263"/>
    </location>
</feature>
<comment type="caution">
    <text evidence="3">The sequence shown here is derived from an EMBL/GenBank/DDBJ whole genome shotgun (WGS) entry which is preliminary data.</text>
</comment>
<dbReference type="PANTHER" id="PTHR13167">
    <property type="entry name" value="PIEZO-TYPE MECHANOSENSITIVE ION CHANNEL COMPONENT"/>
    <property type="match status" value="1"/>
</dbReference>
<keyword evidence="4" id="KW-1185">Reference proteome</keyword>
<name>A0A843UER3_COLES</name>
<evidence type="ECO:0000259" key="2">
    <source>
        <dbReference type="Pfam" id="PF25288"/>
    </source>
</evidence>
<dbReference type="Proteomes" id="UP000652761">
    <property type="component" value="Unassembled WGS sequence"/>
</dbReference>
<keyword evidence="1" id="KW-0812">Transmembrane</keyword>
<dbReference type="InterPro" id="IPR057611">
    <property type="entry name" value="PIEZO_dom"/>
</dbReference>
<dbReference type="Pfam" id="PF25288">
    <property type="entry name" value="PIEZO"/>
    <property type="match status" value="1"/>
</dbReference>
<evidence type="ECO:0000313" key="4">
    <source>
        <dbReference type="Proteomes" id="UP000652761"/>
    </source>
</evidence>
<dbReference type="InterPro" id="IPR027272">
    <property type="entry name" value="Piezo"/>
</dbReference>
<feature type="transmembrane region" description="Helical" evidence="1">
    <location>
        <begin position="199"/>
        <end position="220"/>
    </location>
</feature>
<accession>A0A843UER3</accession>
<evidence type="ECO:0000256" key="1">
    <source>
        <dbReference type="SAM" id="Phobius"/>
    </source>
</evidence>
<feature type="transmembrane region" description="Helical" evidence="1">
    <location>
        <begin position="168"/>
        <end position="187"/>
    </location>
</feature>
<evidence type="ECO:0000313" key="3">
    <source>
        <dbReference type="EMBL" id="MQL84322.1"/>
    </source>
</evidence>
<feature type="domain" description="Piezo-type mechanosensitive ion channel homolog" evidence="2">
    <location>
        <begin position="295"/>
        <end position="336"/>
    </location>
</feature>
<protein>
    <recommendedName>
        <fullName evidence="2">Piezo-type mechanosensitive ion channel homolog domain-containing protein</fullName>
    </recommendedName>
</protein>
<dbReference type="GO" id="GO:0071260">
    <property type="term" value="P:cellular response to mechanical stimulus"/>
    <property type="evidence" value="ECO:0007669"/>
    <property type="project" value="TreeGrafter"/>
</dbReference>
<dbReference type="GO" id="GO:0005261">
    <property type="term" value="F:monoatomic cation channel activity"/>
    <property type="evidence" value="ECO:0007669"/>
    <property type="project" value="TreeGrafter"/>
</dbReference>
<dbReference type="GO" id="GO:0042391">
    <property type="term" value="P:regulation of membrane potential"/>
    <property type="evidence" value="ECO:0007669"/>
    <property type="project" value="TreeGrafter"/>
</dbReference>
<feature type="transmembrane region" description="Helical" evidence="1">
    <location>
        <begin position="309"/>
        <end position="332"/>
    </location>
</feature>
<dbReference type="GO" id="GO:0008381">
    <property type="term" value="F:mechanosensitive monoatomic ion channel activity"/>
    <property type="evidence" value="ECO:0007669"/>
    <property type="project" value="InterPro"/>
</dbReference>
<dbReference type="AlphaFoldDB" id="A0A843UER3"/>
<gene>
    <name evidence="3" type="ORF">Taro_016833</name>
</gene>
<dbReference type="EMBL" id="NMUH01000754">
    <property type="protein sequence ID" value="MQL84322.1"/>
    <property type="molecule type" value="Genomic_DNA"/>
</dbReference>